<keyword evidence="1" id="KW-0175">Coiled coil</keyword>
<evidence type="ECO:0000259" key="2">
    <source>
        <dbReference type="Pfam" id="PF06605"/>
    </source>
</evidence>
<evidence type="ECO:0000313" key="3">
    <source>
        <dbReference type="EMBL" id="HJE96315.1"/>
    </source>
</evidence>
<dbReference type="EMBL" id="DYXG01000018">
    <property type="protein sequence ID" value="HJE96315.1"/>
    <property type="molecule type" value="Genomic_DNA"/>
</dbReference>
<sequence>MYRIVAYDSPTETTGHVVFDPRINRYISDGKLELLESEIDRLTLTVNQMNYLFGDVRPLQTHIEVYQDNSLLFRGRALDLTREMKDSGQFVQSFVFESIQNYLQDTSQRWAKVQNTTPKQFFQRLINTHNSQVPDYKKFTVRNVDVTNSTDNVYRYIEDGATTWDTIKDKLVSRLGGFIRVEYVDGVNYIDYLQNPGKDHPNDTPIQIAKNLQSASVQVDPTEVITQLVPLGATIEQNETNPNPDTQVSQPRIDIKSVNGGQDYLDIPDLQKEFGIIRKSVQWDDVHEPAILLTKAKQWIQAQSSAKESWTVDALELPEFNTFTVSDRYSFVQPNITTPKMLRITGKTIDFANWNKSTLTIGDRQDSLTAYQLENMNQRKQAQKYNAQSDSQSAALADLTGKYDGLVSENDKFKNQMADMQAKIDALNGRNRNLIIAKDVVSGALSNDGSIIDEVGYITTGFIEVIAGDDYTATIKPDDDYLQIAEYDLNKDFVQLDADMTTITAGASTRYVRLTFKTESYGEPYKFEHGSTATPWTPAPED</sequence>
<name>A0A921F6K1_9LACO</name>
<gene>
    <name evidence="3" type="ORF">K8V00_01725</name>
</gene>
<reference evidence="3" key="1">
    <citation type="journal article" date="2021" name="PeerJ">
        <title>Extensive microbial diversity within the chicken gut microbiome revealed by metagenomics and culture.</title>
        <authorList>
            <person name="Gilroy R."/>
            <person name="Ravi A."/>
            <person name="Getino M."/>
            <person name="Pursley I."/>
            <person name="Horton D.L."/>
            <person name="Alikhan N.F."/>
            <person name="Baker D."/>
            <person name="Gharbi K."/>
            <person name="Hall N."/>
            <person name="Watson M."/>
            <person name="Adriaenssens E.M."/>
            <person name="Foster-Nyarko E."/>
            <person name="Jarju S."/>
            <person name="Secka A."/>
            <person name="Antonio M."/>
            <person name="Oren A."/>
            <person name="Chaudhuri R.R."/>
            <person name="La Ragione R."/>
            <person name="Hildebrand F."/>
            <person name="Pallen M.J."/>
        </authorList>
    </citation>
    <scope>NUCLEOTIDE SEQUENCE</scope>
    <source>
        <strain evidence="3">CHK174-6876</strain>
    </source>
</reference>
<organism evidence="3 4">
    <name type="scientific">Ligilactobacillus acidipiscis</name>
    <dbReference type="NCBI Taxonomy" id="89059"/>
    <lineage>
        <taxon>Bacteria</taxon>
        <taxon>Bacillati</taxon>
        <taxon>Bacillota</taxon>
        <taxon>Bacilli</taxon>
        <taxon>Lactobacillales</taxon>
        <taxon>Lactobacillaceae</taxon>
        <taxon>Ligilactobacillus</taxon>
    </lineage>
</organism>
<proteinExistence type="predicted"/>
<protein>
    <submittedName>
        <fullName evidence="3">Phage tail protein</fullName>
    </submittedName>
</protein>
<evidence type="ECO:0000256" key="1">
    <source>
        <dbReference type="SAM" id="Coils"/>
    </source>
</evidence>
<accession>A0A921F6K1</accession>
<dbReference type="InterPro" id="IPR010572">
    <property type="entry name" value="Tail_dom"/>
</dbReference>
<dbReference type="AlphaFoldDB" id="A0A921F6K1"/>
<feature type="domain" description="Tail spike" evidence="2">
    <location>
        <begin position="108"/>
        <end position="372"/>
    </location>
</feature>
<dbReference type="Proteomes" id="UP000707535">
    <property type="component" value="Unassembled WGS sequence"/>
</dbReference>
<feature type="coiled-coil region" evidence="1">
    <location>
        <begin position="368"/>
        <end position="430"/>
    </location>
</feature>
<comment type="caution">
    <text evidence="3">The sequence shown here is derived from an EMBL/GenBank/DDBJ whole genome shotgun (WGS) entry which is preliminary data.</text>
</comment>
<dbReference type="Pfam" id="PF06605">
    <property type="entry name" value="Prophage_tail"/>
    <property type="match status" value="1"/>
</dbReference>
<evidence type="ECO:0000313" key="4">
    <source>
        <dbReference type="Proteomes" id="UP000707535"/>
    </source>
</evidence>
<reference evidence="3" key="2">
    <citation type="submission" date="2021-09" db="EMBL/GenBank/DDBJ databases">
        <authorList>
            <person name="Gilroy R."/>
        </authorList>
    </citation>
    <scope>NUCLEOTIDE SEQUENCE</scope>
    <source>
        <strain evidence="3">CHK174-6876</strain>
    </source>
</reference>